<gene>
    <name evidence="2" type="ORF">AABB81_14365</name>
</gene>
<dbReference type="Proteomes" id="UP001474120">
    <property type="component" value="Unassembled WGS sequence"/>
</dbReference>
<organism evidence="2 3">
    <name type="scientific">Lutimonas vermicola</name>
    <dbReference type="NCBI Taxonomy" id="414288"/>
    <lineage>
        <taxon>Bacteria</taxon>
        <taxon>Pseudomonadati</taxon>
        <taxon>Bacteroidota</taxon>
        <taxon>Flavobacteriia</taxon>
        <taxon>Flavobacteriales</taxon>
        <taxon>Flavobacteriaceae</taxon>
        <taxon>Lutimonas</taxon>
    </lineage>
</organism>
<evidence type="ECO:0000313" key="2">
    <source>
        <dbReference type="EMBL" id="MEL4457089.1"/>
    </source>
</evidence>
<protein>
    <submittedName>
        <fullName evidence="2">Uncharacterized protein</fullName>
    </submittedName>
</protein>
<proteinExistence type="predicted"/>
<feature type="transmembrane region" description="Helical" evidence="1">
    <location>
        <begin position="6"/>
        <end position="26"/>
    </location>
</feature>
<keyword evidence="3" id="KW-1185">Reference proteome</keyword>
<keyword evidence="1" id="KW-0472">Membrane</keyword>
<keyword evidence="1" id="KW-0812">Transmembrane</keyword>
<evidence type="ECO:0000256" key="1">
    <source>
        <dbReference type="SAM" id="Phobius"/>
    </source>
</evidence>
<accession>A0ABU9L3W8</accession>
<name>A0ABU9L3W8_9FLAO</name>
<evidence type="ECO:0000313" key="3">
    <source>
        <dbReference type="Proteomes" id="UP001474120"/>
    </source>
</evidence>
<comment type="caution">
    <text evidence="2">The sequence shown here is derived from an EMBL/GenBank/DDBJ whole genome shotgun (WGS) entry which is preliminary data.</text>
</comment>
<sequence length="65" mass="7498">MSRLHLTNGLIGLLSVILGFISKAFYRYYAYHNKLSDLGLSDRATSLFYVLGFSQLMLIKSYRYP</sequence>
<reference evidence="2 3" key="1">
    <citation type="submission" date="2024-04" db="EMBL/GenBank/DDBJ databases">
        <title>whole genome sequencing of Lutimonas vermicola strain IMCC1616.</title>
        <authorList>
            <person name="Bae S.S."/>
        </authorList>
    </citation>
    <scope>NUCLEOTIDE SEQUENCE [LARGE SCALE GENOMIC DNA]</scope>
    <source>
        <strain evidence="2 3">IMCC1616</strain>
    </source>
</reference>
<dbReference type="RefSeq" id="WP_342161250.1">
    <property type="nucleotide sequence ID" value="NZ_JBCDNA010000003.1"/>
</dbReference>
<keyword evidence="1" id="KW-1133">Transmembrane helix</keyword>
<dbReference type="EMBL" id="JBCDNA010000003">
    <property type="protein sequence ID" value="MEL4457089.1"/>
    <property type="molecule type" value="Genomic_DNA"/>
</dbReference>